<proteinExistence type="predicted"/>
<name>C1DK77_AZOVD</name>
<protein>
    <submittedName>
        <fullName evidence="1">Uncharacterized protein</fullName>
    </submittedName>
</protein>
<dbReference type="AlphaFoldDB" id="C1DK77"/>
<accession>C1DK77</accession>
<reference evidence="1 2" key="1">
    <citation type="journal article" date="2009" name="J. Bacteriol.">
        <title>Genome sequence of Azotobacter vinelandii, an obligate aerobe specialized to support diverse anaerobic metabolic processes.</title>
        <authorList>
            <person name="Setubal J.C."/>
            <person name="dos Santos P."/>
            <person name="Goldman B.S."/>
            <person name="Ertesvag H."/>
            <person name="Espin G."/>
            <person name="Rubio L.M."/>
            <person name="Valla S."/>
            <person name="Almeida N.F."/>
            <person name="Balasubramanian D."/>
            <person name="Cromes L."/>
            <person name="Curatti L."/>
            <person name="Du Z."/>
            <person name="Godsy E."/>
            <person name="Goodner B."/>
            <person name="Hellner-Burris K."/>
            <person name="Hernandez J.A."/>
            <person name="Houmiel K."/>
            <person name="Imperial J."/>
            <person name="Kennedy C."/>
            <person name="Larson T.J."/>
            <person name="Latreille P."/>
            <person name="Ligon L.S."/>
            <person name="Lu J."/>
            <person name="Maerk M."/>
            <person name="Miller N.M."/>
            <person name="Norton S."/>
            <person name="O'Carroll I.P."/>
            <person name="Paulsen I."/>
            <person name="Raulfs E.C."/>
            <person name="Roemer R."/>
            <person name="Rosser J."/>
            <person name="Segura D."/>
            <person name="Slater S."/>
            <person name="Stricklin S.L."/>
            <person name="Studholme D.J."/>
            <person name="Sun J."/>
            <person name="Viana C.J."/>
            <person name="Wallin E."/>
            <person name="Wang B."/>
            <person name="Wheeler C."/>
            <person name="Zhu H."/>
            <person name="Dean D.R."/>
            <person name="Dixon R."/>
            <person name="Wood D."/>
        </authorList>
    </citation>
    <scope>NUCLEOTIDE SEQUENCE [LARGE SCALE GENOMIC DNA]</scope>
    <source>
        <strain evidence="2">DJ / ATCC BAA-1303</strain>
    </source>
</reference>
<sequence>MTLVVVGHEFEKKQLFHGEKILETHKKKRE</sequence>
<dbReference type="HOGENOM" id="CLU_3401904_0_0_6"/>
<keyword evidence="2" id="KW-1185">Reference proteome</keyword>
<dbReference type="STRING" id="322710.Avin_48820"/>
<dbReference type="EnsemblBacteria" id="ACO80982">
    <property type="protein sequence ID" value="ACO80982"/>
    <property type="gene ID" value="Avin_48820"/>
</dbReference>
<dbReference type="KEGG" id="avn:Avin_48820"/>
<evidence type="ECO:0000313" key="2">
    <source>
        <dbReference type="Proteomes" id="UP000002424"/>
    </source>
</evidence>
<gene>
    <name evidence="1" type="ordered locus">Avin_48820</name>
</gene>
<dbReference type="EMBL" id="CP001157">
    <property type="protein sequence ID" value="ACO80982.1"/>
    <property type="molecule type" value="Genomic_DNA"/>
</dbReference>
<dbReference type="Proteomes" id="UP000002424">
    <property type="component" value="Chromosome"/>
</dbReference>
<evidence type="ECO:0000313" key="1">
    <source>
        <dbReference type="EMBL" id="ACO80982.1"/>
    </source>
</evidence>
<organism evidence="1 2">
    <name type="scientific">Azotobacter vinelandii (strain DJ / ATCC BAA-1303)</name>
    <dbReference type="NCBI Taxonomy" id="322710"/>
    <lineage>
        <taxon>Bacteria</taxon>
        <taxon>Pseudomonadati</taxon>
        <taxon>Pseudomonadota</taxon>
        <taxon>Gammaproteobacteria</taxon>
        <taxon>Pseudomonadales</taxon>
        <taxon>Pseudomonadaceae</taxon>
        <taxon>Azotobacter</taxon>
    </lineage>
</organism>